<dbReference type="CAZy" id="GT4">
    <property type="family name" value="Glycosyltransferase Family 4"/>
</dbReference>
<dbReference type="InterPro" id="IPR001296">
    <property type="entry name" value="Glyco_trans_1"/>
</dbReference>
<dbReference type="PANTHER" id="PTHR12526">
    <property type="entry name" value="GLYCOSYLTRANSFERASE"/>
    <property type="match status" value="1"/>
</dbReference>
<dbReference type="EMBL" id="EU296411">
    <property type="protein sequence ID" value="ACD37074.1"/>
    <property type="molecule type" value="Genomic_DNA"/>
</dbReference>
<accession>B5L3Z0</accession>
<dbReference type="GO" id="GO:1901135">
    <property type="term" value="P:carbohydrate derivative metabolic process"/>
    <property type="evidence" value="ECO:0007669"/>
    <property type="project" value="UniProtKB-ARBA"/>
</dbReference>
<dbReference type="RefSeq" id="WP_004979456.1">
    <property type="nucleotide sequence ID" value="NZ_QWSH01000054.1"/>
</dbReference>
<evidence type="ECO:0000313" key="1">
    <source>
        <dbReference type="EMBL" id="ACD37074.1"/>
    </source>
</evidence>
<dbReference type="AlphaFoldDB" id="B5L3Z0"/>
<reference evidence="1" key="1">
    <citation type="journal article" date="2008" name="FEMS Microbiol. Rev.">
        <title>Structure and genetics of Shigella O antigens.</title>
        <authorList>
            <person name="Liu B."/>
            <person name="Knirel Y.A."/>
            <person name="Feng L."/>
            <person name="Perepelov A.V."/>
            <person name="Senchenkova S.N."/>
            <person name="Wang Q."/>
            <person name="Reeves P.R."/>
            <person name="Wang L."/>
        </authorList>
    </citation>
    <scope>NUCLEOTIDE SEQUENCE</scope>
</reference>
<gene>
    <name evidence="1" type="primary">wfdN</name>
</gene>
<dbReference type="PANTHER" id="PTHR12526:SF630">
    <property type="entry name" value="GLYCOSYLTRANSFERASE"/>
    <property type="match status" value="1"/>
</dbReference>
<name>B5L3Z0_SHIBO</name>
<protein>
    <submittedName>
        <fullName evidence="1">WfdN</fullName>
    </submittedName>
</protein>
<organism evidence="1">
    <name type="scientific">Shigella boydii</name>
    <dbReference type="NCBI Taxonomy" id="621"/>
    <lineage>
        <taxon>Bacteria</taxon>
        <taxon>Pseudomonadati</taxon>
        <taxon>Pseudomonadota</taxon>
        <taxon>Gammaproteobacteria</taxon>
        <taxon>Enterobacterales</taxon>
        <taxon>Enterobacteriaceae</taxon>
        <taxon>Shigella</taxon>
    </lineage>
</organism>
<sequence>MRDKIVFVVADITATGGIERVITYLASYLCNNGYSVEILSIHRSNRNLPYPVHADVHISFVDKTIMKARKPGSVSKLLSHFKSSFHLNIKLFKRRKCIIVANSFPVALFSCFSALFSSKMLVVEHVHYHYYSKCLVNVRRFIYKFFYGVVALTERDSELYINDKLNSLTIPNALSSFPEKIANPSVEKKKIIAAGRLEHQKGFDILIKSFAEIDYSVRKEWIMDIYGDGNERAALQKLIHDLNIEDCVNLLGNSRDLMNTYAEYDFFVLSSRFEGFGMVLLEAMSCGLPCIAIDCPTGPREILDGGKYGILCDNQSNLGESIASLIVNKDLRTMLSGKSILRSHDYNIQIISEKWQGLFESLNEKNIYEK</sequence>
<dbReference type="SUPFAM" id="SSF53756">
    <property type="entry name" value="UDP-Glycosyltransferase/glycogen phosphorylase"/>
    <property type="match status" value="1"/>
</dbReference>
<proteinExistence type="predicted"/>
<dbReference type="Gene3D" id="3.40.50.2000">
    <property type="entry name" value="Glycogen Phosphorylase B"/>
    <property type="match status" value="2"/>
</dbReference>
<dbReference type="Pfam" id="PF00534">
    <property type="entry name" value="Glycos_transf_1"/>
    <property type="match status" value="1"/>
</dbReference>
<dbReference type="GO" id="GO:0016757">
    <property type="term" value="F:glycosyltransferase activity"/>
    <property type="evidence" value="ECO:0007669"/>
    <property type="project" value="InterPro"/>
</dbReference>
<dbReference type="CDD" id="cd03820">
    <property type="entry name" value="GT4_AmsD-like"/>
    <property type="match status" value="1"/>
</dbReference>